<proteinExistence type="predicted"/>
<sequence>MERDLAYSILATLKCTARYAPIPYLQEAASLALGILQIINDVKSVQEGLVRLANDSCELVYRAVCVYSHGGGNSPMLRENLGKLIRTLTSIHSYAKREMKRSLMVRLIKYKFDQGRIVEYRETLRQSLDVFVLQSLVNIQIGIKDILQKQDEILGRLPKATYASKFPALAPQCG</sequence>
<dbReference type="OrthoDB" id="192148at2759"/>
<accession>A0A9P5XWF0</accession>
<reference evidence="1" key="1">
    <citation type="submission" date="2020-11" db="EMBL/GenBank/DDBJ databases">
        <authorList>
            <consortium name="DOE Joint Genome Institute"/>
            <person name="Ahrendt S."/>
            <person name="Riley R."/>
            <person name="Andreopoulos W."/>
            <person name="Labutti K."/>
            <person name="Pangilinan J."/>
            <person name="Ruiz-Duenas F.J."/>
            <person name="Barrasa J.M."/>
            <person name="Sanchez-Garcia M."/>
            <person name="Camarero S."/>
            <person name="Miyauchi S."/>
            <person name="Serrano A."/>
            <person name="Linde D."/>
            <person name="Babiker R."/>
            <person name="Drula E."/>
            <person name="Ayuso-Fernandez I."/>
            <person name="Pacheco R."/>
            <person name="Padilla G."/>
            <person name="Ferreira P."/>
            <person name="Barriuso J."/>
            <person name="Kellner H."/>
            <person name="Castanera R."/>
            <person name="Alfaro M."/>
            <person name="Ramirez L."/>
            <person name="Pisabarro A.G."/>
            <person name="Kuo A."/>
            <person name="Tritt A."/>
            <person name="Lipzen A."/>
            <person name="He G."/>
            <person name="Yan M."/>
            <person name="Ng V."/>
            <person name="Cullen D."/>
            <person name="Martin F."/>
            <person name="Rosso M.-N."/>
            <person name="Henrissat B."/>
            <person name="Hibbett D."/>
            <person name="Martinez A.T."/>
            <person name="Grigoriev I.V."/>
        </authorList>
    </citation>
    <scope>NUCLEOTIDE SEQUENCE</scope>
    <source>
        <strain evidence="1">CBS 247.69</strain>
    </source>
</reference>
<organism evidence="1 2">
    <name type="scientific">Collybia nuda</name>
    <dbReference type="NCBI Taxonomy" id="64659"/>
    <lineage>
        <taxon>Eukaryota</taxon>
        <taxon>Fungi</taxon>
        <taxon>Dikarya</taxon>
        <taxon>Basidiomycota</taxon>
        <taxon>Agaricomycotina</taxon>
        <taxon>Agaricomycetes</taxon>
        <taxon>Agaricomycetidae</taxon>
        <taxon>Agaricales</taxon>
        <taxon>Tricholomatineae</taxon>
        <taxon>Clitocybaceae</taxon>
        <taxon>Collybia</taxon>
    </lineage>
</organism>
<keyword evidence="2" id="KW-1185">Reference proteome</keyword>
<dbReference type="CDD" id="cd21037">
    <property type="entry name" value="MLKL_NTD"/>
    <property type="match status" value="1"/>
</dbReference>
<evidence type="ECO:0000313" key="2">
    <source>
        <dbReference type="Proteomes" id="UP000807353"/>
    </source>
</evidence>
<dbReference type="AlphaFoldDB" id="A0A9P5XWF0"/>
<gene>
    <name evidence="1" type="ORF">BDZ94DRAFT_1325216</name>
</gene>
<dbReference type="InterPro" id="IPR059179">
    <property type="entry name" value="MLKL-like_MCAfunc"/>
</dbReference>
<comment type="caution">
    <text evidence="1">The sequence shown here is derived from an EMBL/GenBank/DDBJ whole genome shotgun (WGS) entry which is preliminary data.</text>
</comment>
<dbReference type="Proteomes" id="UP000807353">
    <property type="component" value="Unassembled WGS sequence"/>
</dbReference>
<evidence type="ECO:0000313" key="1">
    <source>
        <dbReference type="EMBL" id="KAF9458853.1"/>
    </source>
</evidence>
<name>A0A9P5XWF0_9AGAR</name>
<dbReference type="EMBL" id="MU150329">
    <property type="protein sequence ID" value="KAF9458853.1"/>
    <property type="molecule type" value="Genomic_DNA"/>
</dbReference>
<protein>
    <submittedName>
        <fullName evidence="1">Uncharacterized protein</fullName>
    </submittedName>
</protein>